<sequence>MGNQATGTELGRGCHMPRCQVPGPNEPGIHRISSEFWARIQRPDTRAAALLDDPRSPLAPKRRQRGGIDHLRIAVPATRAVRWKKSIEERLFEEQWKGEHTIQRNVIGKTTPPN</sequence>
<dbReference type="Proteomes" id="UP000026961">
    <property type="component" value="Chromosome 6"/>
</dbReference>
<organism evidence="1">
    <name type="scientific">Oryza glumipatula</name>
    <dbReference type="NCBI Taxonomy" id="40148"/>
    <lineage>
        <taxon>Eukaryota</taxon>
        <taxon>Viridiplantae</taxon>
        <taxon>Streptophyta</taxon>
        <taxon>Embryophyta</taxon>
        <taxon>Tracheophyta</taxon>
        <taxon>Spermatophyta</taxon>
        <taxon>Magnoliopsida</taxon>
        <taxon>Liliopsida</taxon>
        <taxon>Poales</taxon>
        <taxon>Poaceae</taxon>
        <taxon>BOP clade</taxon>
        <taxon>Oryzoideae</taxon>
        <taxon>Oryzeae</taxon>
        <taxon>Oryzinae</taxon>
        <taxon>Oryza</taxon>
    </lineage>
</organism>
<accession>A0A0E0ABQ0</accession>
<proteinExistence type="predicted"/>
<dbReference type="AlphaFoldDB" id="A0A0E0ABQ0"/>
<evidence type="ECO:0000313" key="2">
    <source>
        <dbReference type="Proteomes" id="UP000026961"/>
    </source>
</evidence>
<keyword evidence="2" id="KW-1185">Reference proteome</keyword>
<reference evidence="1" key="1">
    <citation type="submission" date="2015-04" db="UniProtKB">
        <authorList>
            <consortium name="EnsemblPlants"/>
        </authorList>
    </citation>
    <scope>IDENTIFICATION</scope>
</reference>
<dbReference type="Gramene" id="OGLUM06G21690.3">
    <property type="protein sequence ID" value="OGLUM06G21690.3"/>
    <property type="gene ID" value="OGLUM06G21690"/>
</dbReference>
<dbReference type="EnsemblPlants" id="OGLUM06G21690.3">
    <property type="protein sequence ID" value="OGLUM06G21690.3"/>
    <property type="gene ID" value="OGLUM06G21690"/>
</dbReference>
<protein>
    <submittedName>
        <fullName evidence="1">Uncharacterized protein</fullName>
    </submittedName>
</protein>
<name>A0A0E0ABQ0_9ORYZ</name>
<reference evidence="1" key="2">
    <citation type="submission" date="2018-05" db="EMBL/GenBank/DDBJ databases">
        <title>OgluRS3 (Oryza glumaepatula Reference Sequence Version 3).</title>
        <authorList>
            <person name="Zhang J."/>
            <person name="Kudrna D."/>
            <person name="Lee S."/>
            <person name="Talag J."/>
            <person name="Welchert J."/>
            <person name="Wing R.A."/>
        </authorList>
    </citation>
    <scope>NUCLEOTIDE SEQUENCE [LARGE SCALE GENOMIC DNA]</scope>
</reference>
<evidence type="ECO:0000313" key="1">
    <source>
        <dbReference type="EnsemblPlants" id="OGLUM06G21690.3"/>
    </source>
</evidence>
<dbReference type="HOGENOM" id="CLU_2124957_0_0_1"/>